<dbReference type="Proteomes" id="UP000001360">
    <property type="component" value="Chromosome"/>
</dbReference>
<dbReference type="AlphaFoldDB" id="B7GTF5"/>
<proteinExistence type="predicted"/>
<reference evidence="2 3" key="1">
    <citation type="journal article" date="2008" name="Proc. Natl. Acad. Sci. U.S.A.">
        <title>The genome sequence of Bifidobacterium longum subsp. infantis reveals adaptations for milk utilization within the infant microbiome.</title>
        <authorList>
            <person name="Sela D.A."/>
            <person name="Chapman J."/>
            <person name="Adeuya A."/>
            <person name="Kim J.H."/>
            <person name="Chen F."/>
            <person name="Whitehead T.R."/>
            <person name="Lapidus A."/>
            <person name="Rokhsar D.S."/>
            <person name="Lebrilla C.B."/>
            <person name="German J.B."/>
            <person name="Price N.P."/>
            <person name="Richardson P.M."/>
            <person name="Mills D.A."/>
        </authorList>
    </citation>
    <scope>NUCLEOTIDE SEQUENCE [LARGE SCALE GENOMIC DNA]</scope>
    <source>
        <strain evidence="3">ATCC 15697 / DSM 20088 / JCM 1222 / NCTC 11817 / S12 [JGI]</strain>
    </source>
</reference>
<protein>
    <submittedName>
        <fullName evidence="2">Uncharacterized protein</fullName>
    </submittedName>
</protein>
<name>B7GTF5_BIFLS</name>
<evidence type="ECO:0000313" key="2">
    <source>
        <dbReference type="EMBL" id="ACJ52864.1"/>
    </source>
</evidence>
<dbReference type="KEGG" id="bln:Blon_1789"/>
<dbReference type="EMBL" id="CP001095">
    <property type="protein sequence ID" value="ACJ52864.1"/>
    <property type="molecule type" value="Genomic_DNA"/>
</dbReference>
<evidence type="ECO:0000256" key="1">
    <source>
        <dbReference type="SAM" id="MobiDB-lite"/>
    </source>
</evidence>
<organism evidence="2 3">
    <name type="scientific">Bifidobacterium longum subsp. infantis (strain ATCC 15697 / DSM 20088 / JCM 1222 / NCTC 11817 / S12)</name>
    <dbReference type="NCBI Taxonomy" id="391904"/>
    <lineage>
        <taxon>Bacteria</taxon>
        <taxon>Bacillati</taxon>
        <taxon>Actinomycetota</taxon>
        <taxon>Actinomycetes</taxon>
        <taxon>Bifidobacteriales</taxon>
        <taxon>Bifidobacteriaceae</taxon>
        <taxon>Bifidobacterium</taxon>
    </lineage>
</organism>
<sequence>MYARQRPGPRFDSVAVHDRKVTQKRKAPAATGAERNSNGKDTPMSAPLPNLMTVEQLAEHYGKAKKTIQNKLTRGWGPTPVTDPDTMQVLGFEVEEVARFDRINKQTRKQRLYA</sequence>
<accession>B7GTF5</accession>
<evidence type="ECO:0000313" key="3">
    <source>
        <dbReference type="Proteomes" id="UP000001360"/>
    </source>
</evidence>
<feature type="region of interest" description="Disordered" evidence="1">
    <location>
        <begin position="1"/>
        <end position="48"/>
    </location>
</feature>
<gene>
    <name evidence="2" type="ordered locus">Blon_1789</name>
</gene>